<dbReference type="Proteomes" id="UP000499080">
    <property type="component" value="Unassembled WGS sequence"/>
</dbReference>
<gene>
    <name evidence="1" type="ORF">AVEN_260015_1</name>
</gene>
<evidence type="ECO:0000313" key="1">
    <source>
        <dbReference type="EMBL" id="GBN37783.1"/>
    </source>
</evidence>
<feature type="non-terminal residue" evidence="1">
    <location>
        <position position="55"/>
    </location>
</feature>
<dbReference type="EMBL" id="BGPR01127683">
    <property type="protein sequence ID" value="GBN37783.1"/>
    <property type="molecule type" value="Genomic_DNA"/>
</dbReference>
<evidence type="ECO:0000313" key="2">
    <source>
        <dbReference type="Proteomes" id="UP000499080"/>
    </source>
</evidence>
<protein>
    <submittedName>
        <fullName evidence="1">Uncharacterized protein</fullName>
    </submittedName>
</protein>
<dbReference type="AlphaFoldDB" id="A0A4Y2NFT5"/>
<keyword evidence="2" id="KW-1185">Reference proteome</keyword>
<name>A0A4Y2NFT5_ARAVE</name>
<comment type="caution">
    <text evidence="1">The sequence shown here is derived from an EMBL/GenBank/DDBJ whole genome shotgun (WGS) entry which is preliminary data.</text>
</comment>
<sequence length="55" mass="6439">MYGLGSHIAFSSRENVKYTVVENPFEQQVEHGKFMRCFSYNLHLMSNTEPEIIDN</sequence>
<proteinExistence type="predicted"/>
<accession>A0A4Y2NFT5</accession>
<reference evidence="1 2" key="1">
    <citation type="journal article" date="2019" name="Sci. Rep.">
        <title>Orb-weaving spider Araneus ventricosus genome elucidates the spidroin gene catalogue.</title>
        <authorList>
            <person name="Kono N."/>
            <person name="Nakamura H."/>
            <person name="Ohtoshi R."/>
            <person name="Moran D.A.P."/>
            <person name="Shinohara A."/>
            <person name="Yoshida Y."/>
            <person name="Fujiwara M."/>
            <person name="Mori M."/>
            <person name="Tomita M."/>
            <person name="Arakawa K."/>
        </authorList>
    </citation>
    <scope>NUCLEOTIDE SEQUENCE [LARGE SCALE GENOMIC DNA]</scope>
</reference>
<organism evidence="1 2">
    <name type="scientific">Araneus ventricosus</name>
    <name type="common">Orbweaver spider</name>
    <name type="synonym">Epeira ventricosa</name>
    <dbReference type="NCBI Taxonomy" id="182803"/>
    <lineage>
        <taxon>Eukaryota</taxon>
        <taxon>Metazoa</taxon>
        <taxon>Ecdysozoa</taxon>
        <taxon>Arthropoda</taxon>
        <taxon>Chelicerata</taxon>
        <taxon>Arachnida</taxon>
        <taxon>Araneae</taxon>
        <taxon>Araneomorphae</taxon>
        <taxon>Entelegynae</taxon>
        <taxon>Araneoidea</taxon>
        <taxon>Araneidae</taxon>
        <taxon>Araneus</taxon>
    </lineage>
</organism>